<dbReference type="AlphaFoldDB" id="A0A4Y6RCI5"/>
<evidence type="ECO:0000313" key="2">
    <source>
        <dbReference type="Proteomes" id="UP000316665"/>
    </source>
</evidence>
<dbReference type="EMBL" id="CP041185">
    <property type="protein sequence ID" value="QDG70177.1"/>
    <property type="molecule type" value="Genomic_DNA"/>
</dbReference>
<evidence type="ECO:0000313" key="1">
    <source>
        <dbReference type="EMBL" id="QDG70177.1"/>
    </source>
</evidence>
<dbReference type="Proteomes" id="UP000316665">
    <property type="component" value="Chromosome"/>
</dbReference>
<dbReference type="KEGG" id="jas:FJQ89_06920"/>
<gene>
    <name evidence="1" type="ORF">FJQ89_06920</name>
</gene>
<name>A0A4Y6RCI5_9BURK</name>
<organism evidence="1 2">
    <name type="scientific">Janthinobacterium tructae</name>
    <dbReference type="NCBI Taxonomy" id="2590869"/>
    <lineage>
        <taxon>Bacteria</taxon>
        <taxon>Pseudomonadati</taxon>
        <taxon>Pseudomonadota</taxon>
        <taxon>Betaproteobacteria</taxon>
        <taxon>Burkholderiales</taxon>
        <taxon>Oxalobacteraceae</taxon>
        <taxon>Janthinobacterium</taxon>
    </lineage>
</organism>
<keyword evidence="2" id="KW-1185">Reference proteome</keyword>
<proteinExistence type="predicted"/>
<protein>
    <submittedName>
        <fullName evidence="1">Uncharacterized protein</fullName>
    </submittedName>
</protein>
<sequence>MTVHFDQDNGPGTILTEEHQAAIEEGIKQIDFELGRCRHEDVRNLNRKRAHLLAELAAGQTLPFDDEE</sequence>
<reference evidence="1 2" key="1">
    <citation type="submission" date="2019-06" db="EMBL/GenBank/DDBJ databases">
        <title>Complete genome sequence of Janthinobacterium sp. SNU WT3 isolated from diseased rainbow trout.</title>
        <authorList>
            <person name="Oh W.T."/>
            <person name="Park S.C."/>
        </authorList>
    </citation>
    <scope>NUCLEOTIDE SEQUENCE [LARGE SCALE GENOMIC DNA]</scope>
    <source>
        <strain evidence="1 2">SNU WT3</strain>
    </source>
</reference>
<dbReference type="RefSeq" id="WP_141169609.1">
    <property type="nucleotide sequence ID" value="NZ_CP041185.1"/>
</dbReference>
<accession>A0A4Y6RCI5</accession>